<sequence length="344" mass="38483">MADPVLSYSANTSSSKFSVVNFIKEKKVAVVSTNWLSRDRSECWWPTGPGSGDKLRHNAEPEEEGWRKYACYHIKFADNLEKAEKFCRKAEFTDDIPSSSTEPKRALKSPQSSVKDTSSDSSQSDLEETASDLKGILSEFIPSSETHESEAAVVNEIPEGTSNLEVTILDAPQYTVVTSGEIDELRKEFRKFQEIVLQQLLVIKDQMVEILRHVGQNNTAAPVNSSLDHPNFPISNIDDFIGLNKWLENDDNKNNLVSRLKYLGGEGANGIVDKILEYTLLDSFALKLSLTGIGKCTIAGIRKTRFQQLINEKGIQHYLKKVSDRNYGKKKDEENQTTESPNGS</sequence>
<organism evidence="2 3">
    <name type="scientific">Folsomia candida</name>
    <name type="common">Springtail</name>
    <dbReference type="NCBI Taxonomy" id="158441"/>
    <lineage>
        <taxon>Eukaryota</taxon>
        <taxon>Metazoa</taxon>
        <taxon>Ecdysozoa</taxon>
        <taxon>Arthropoda</taxon>
        <taxon>Hexapoda</taxon>
        <taxon>Collembola</taxon>
        <taxon>Entomobryomorpha</taxon>
        <taxon>Isotomoidea</taxon>
        <taxon>Isotomidae</taxon>
        <taxon>Proisotominae</taxon>
        <taxon>Folsomia</taxon>
    </lineage>
</organism>
<name>A0A226D7P3_FOLCA</name>
<evidence type="ECO:0000313" key="3">
    <source>
        <dbReference type="Proteomes" id="UP000198287"/>
    </source>
</evidence>
<feature type="region of interest" description="Disordered" evidence="1">
    <location>
        <begin position="325"/>
        <end position="344"/>
    </location>
</feature>
<dbReference type="OrthoDB" id="7554902at2759"/>
<dbReference type="PANTHER" id="PTHR34153">
    <property type="entry name" value="SI:CH211-262H13.3-RELATED-RELATED"/>
    <property type="match status" value="1"/>
</dbReference>
<dbReference type="AlphaFoldDB" id="A0A226D7P3"/>
<evidence type="ECO:0000313" key="2">
    <source>
        <dbReference type="EMBL" id="OXA41130.1"/>
    </source>
</evidence>
<comment type="caution">
    <text evidence="2">The sequence shown here is derived from an EMBL/GenBank/DDBJ whole genome shotgun (WGS) entry which is preliminary data.</text>
</comment>
<protein>
    <submittedName>
        <fullName evidence="2">Structural maintenance of chromosomes protein 2</fullName>
    </submittedName>
</protein>
<proteinExistence type="predicted"/>
<dbReference type="Proteomes" id="UP000198287">
    <property type="component" value="Unassembled WGS sequence"/>
</dbReference>
<dbReference type="EMBL" id="LNIX01000030">
    <property type="protein sequence ID" value="OXA41130.1"/>
    <property type="molecule type" value="Genomic_DNA"/>
</dbReference>
<reference evidence="2 3" key="1">
    <citation type="submission" date="2015-12" db="EMBL/GenBank/DDBJ databases">
        <title>The genome of Folsomia candida.</title>
        <authorList>
            <person name="Faddeeva A."/>
            <person name="Derks M.F."/>
            <person name="Anvar Y."/>
            <person name="Smit S."/>
            <person name="Van Straalen N."/>
            <person name="Roelofs D."/>
        </authorList>
    </citation>
    <scope>NUCLEOTIDE SEQUENCE [LARGE SCALE GENOMIC DNA]</scope>
    <source>
        <strain evidence="2 3">VU population</strain>
        <tissue evidence="2">Whole body</tissue>
    </source>
</reference>
<accession>A0A226D7P3</accession>
<keyword evidence="3" id="KW-1185">Reference proteome</keyword>
<feature type="compositionally biased region" description="Basic and acidic residues" evidence="1">
    <location>
        <begin position="325"/>
        <end position="334"/>
    </location>
</feature>
<feature type="compositionally biased region" description="Low complexity" evidence="1">
    <location>
        <begin position="108"/>
        <end position="124"/>
    </location>
</feature>
<feature type="region of interest" description="Disordered" evidence="1">
    <location>
        <begin position="94"/>
        <end position="128"/>
    </location>
</feature>
<gene>
    <name evidence="2" type="ORF">Fcan01_23992</name>
</gene>
<dbReference type="PANTHER" id="PTHR34153:SF2">
    <property type="entry name" value="SI:CH211-262H13.3-RELATED"/>
    <property type="match status" value="1"/>
</dbReference>
<evidence type="ECO:0000256" key="1">
    <source>
        <dbReference type="SAM" id="MobiDB-lite"/>
    </source>
</evidence>